<dbReference type="SUPFAM" id="SSF54637">
    <property type="entry name" value="Thioesterase/thiol ester dehydrase-isomerase"/>
    <property type="match status" value="1"/>
</dbReference>
<accession>A0ABS4AAB7</accession>
<dbReference type="InterPro" id="IPR039569">
    <property type="entry name" value="FAS1-like_DH_region"/>
</dbReference>
<evidence type="ECO:0000313" key="3">
    <source>
        <dbReference type="Proteomes" id="UP000681594"/>
    </source>
</evidence>
<gene>
    <name evidence="2" type="ORF">J8J14_01875</name>
</gene>
<keyword evidence="3" id="KW-1185">Reference proteome</keyword>
<dbReference type="EMBL" id="JAGIZB010000001">
    <property type="protein sequence ID" value="MBP0443515.1"/>
    <property type="molecule type" value="Genomic_DNA"/>
</dbReference>
<feature type="domain" description="FAS1-like dehydratase" evidence="1">
    <location>
        <begin position="23"/>
        <end position="161"/>
    </location>
</feature>
<dbReference type="Gene3D" id="3.10.129.10">
    <property type="entry name" value="Hotdog Thioesterase"/>
    <property type="match status" value="1"/>
</dbReference>
<dbReference type="Proteomes" id="UP000681594">
    <property type="component" value="Unassembled WGS sequence"/>
</dbReference>
<dbReference type="InterPro" id="IPR029069">
    <property type="entry name" value="HotDog_dom_sf"/>
</dbReference>
<name>A0ABS4AAB7_9PROT</name>
<dbReference type="RefSeq" id="WP_209377693.1">
    <property type="nucleotide sequence ID" value="NZ_JAGIZB010000001.1"/>
</dbReference>
<organism evidence="2 3">
    <name type="scientific">Pararoseomonas baculiformis</name>
    <dbReference type="NCBI Taxonomy" id="2820812"/>
    <lineage>
        <taxon>Bacteria</taxon>
        <taxon>Pseudomonadati</taxon>
        <taxon>Pseudomonadota</taxon>
        <taxon>Alphaproteobacteria</taxon>
        <taxon>Acetobacterales</taxon>
        <taxon>Acetobacteraceae</taxon>
        <taxon>Pararoseomonas</taxon>
    </lineage>
</organism>
<protein>
    <submittedName>
        <fullName evidence="2">MaoC family dehydratase N-terminal domain-containing protein</fullName>
    </submittedName>
</protein>
<dbReference type="Pfam" id="PF13452">
    <property type="entry name" value="FAS1_DH_region"/>
    <property type="match status" value="1"/>
</dbReference>
<evidence type="ECO:0000313" key="2">
    <source>
        <dbReference type="EMBL" id="MBP0443515.1"/>
    </source>
</evidence>
<reference evidence="2 3" key="1">
    <citation type="submission" date="2021-03" db="EMBL/GenBank/DDBJ databases">
        <authorList>
            <person name="So Y."/>
        </authorList>
    </citation>
    <scope>NUCLEOTIDE SEQUENCE [LARGE SCALE GENOMIC DNA]</scope>
    <source>
        <strain evidence="2 3">SSH11</strain>
    </source>
</reference>
<comment type="caution">
    <text evidence="2">The sequence shown here is derived from an EMBL/GenBank/DDBJ whole genome shotgun (WGS) entry which is preliminary data.</text>
</comment>
<proteinExistence type="predicted"/>
<evidence type="ECO:0000259" key="1">
    <source>
        <dbReference type="Pfam" id="PF13452"/>
    </source>
</evidence>
<sequence length="172" mass="18834">MPLLTDEVRAYIGREGEPFLACDAIEPGAVRRYAQAIMDPDPAYASAEAGARYGGAVAPPLYPSFMFRTPFGAPDVLTERAHDPDFDGIVMGVGNGLPELPLHGLALLNGGAEVEFFAYARHGERVLQKSRYADIQEKETRSGPMLLVIIETEFTTEAGQLLLRARKTIIRR</sequence>